<keyword evidence="4 6" id="KW-1133">Transmembrane helix</keyword>
<reference evidence="7" key="1">
    <citation type="submission" date="2016-04" db="EMBL/GenBank/DDBJ databases">
        <authorList>
            <person name="Evans L.H."/>
            <person name="Alamgir A."/>
            <person name="Owens N."/>
            <person name="Weber N.D."/>
            <person name="Virtaneva K."/>
            <person name="Barbian K."/>
            <person name="Babar A."/>
            <person name="Rosenke K."/>
        </authorList>
    </citation>
    <scope>NUCLEOTIDE SEQUENCE</scope>
    <source>
        <strain evidence="7">Nono1</strain>
    </source>
</reference>
<feature type="transmembrane region" description="Helical" evidence="6">
    <location>
        <begin position="338"/>
        <end position="358"/>
    </location>
</feature>
<feature type="transmembrane region" description="Helical" evidence="6">
    <location>
        <begin position="424"/>
        <end position="445"/>
    </location>
</feature>
<feature type="transmembrane region" description="Helical" evidence="6">
    <location>
        <begin position="399"/>
        <end position="418"/>
    </location>
</feature>
<dbReference type="RefSeq" id="WP_225272894.1">
    <property type="nucleotide sequence ID" value="NZ_CP084058.1"/>
</dbReference>
<dbReference type="GO" id="GO:0022857">
    <property type="term" value="F:transmembrane transporter activity"/>
    <property type="evidence" value="ECO:0007669"/>
    <property type="project" value="InterPro"/>
</dbReference>
<dbReference type="PANTHER" id="PTHR42770:SF16">
    <property type="entry name" value="AMINO ACID PERMEASE"/>
    <property type="match status" value="1"/>
</dbReference>
<proteinExistence type="predicted"/>
<feature type="transmembrane region" description="Helical" evidence="6">
    <location>
        <begin position="96"/>
        <end position="118"/>
    </location>
</feature>
<protein>
    <submittedName>
        <fullName evidence="7">Putrescine importer</fullName>
    </submittedName>
</protein>
<evidence type="ECO:0000256" key="6">
    <source>
        <dbReference type="SAM" id="Phobius"/>
    </source>
</evidence>
<dbReference type="PIRSF" id="PIRSF006060">
    <property type="entry name" value="AA_transporter"/>
    <property type="match status" value="1"/>
</dbReference>
<feature type="transmembrane region" description="Helical" evidence="6">
    <location>
        <begin position="297"/>
        <end position="317"/>
    </location>
</feature>
<evidence type="ECO:0000256" key="1">
    <source>
        <dbReference type="ARBA" id="ARBA00004651"/>
    </source>
</evidence>
<dbReference type="Gene3D" id="1.20.1740.10">
    <property type="entry name" value="Amino acid/polyamine transporter I"/>
    <property type="match status" value="1"/>
</dbReference>
<evidence type="ECO:0000256" key="2">
    <source>
        <dbReference type="ARBA" id="ARBA00022475"/>
    </source>
</evidence>
<evidence type="ECO:0000313" key="7">
    <source>
        <dbReference type="EMBL" id="SBO93723.1"/>
    </source>
</evidence>
<dbReference type="AlphaFoldDB" id="A0A1M4E4K6"/>
<evidence type="ECO:0000256" key="5">
    <source>
        <dbReference type="ARBA" id="ARBA00023136"/>
    </source>
</evidence>
<keyword evidence="2" id="KW-1003">Cell membrane</keyword>
<organism evidence="7">
    <name type="scientific">Nonomuraea gerenzanensis</name>
    <dbReference type="NCBI Taxonomy" id="93944"/>
    <lineage>
        <taxon>Bacteria</taxon>
        <taxon>Bacillati</taxon>
        <taxon>Actinomycetota</taxon>
        <taxon>Actinomycetes</taxon>
        <taxon>Streptosporangiales</taxon>
        <taxon>Streptosporangiaceae</taxon>
        <taxon>Nonomuraea</taxon>
    </lineage>
</organism>
<dbReference type="InterPro" id="IPR050367">
    <property type="entry name" value="APC_superfamily"/>
</dbReference>
<feature type="transmembrane region" description="Helical" evidence="6">
    <location>
        <begin position="54"/>
        <end position="75"/>
    </location>
</feature>
<evidence type="ECO:0000256" key="4">
    <source>
        <dbReference type="ARBA" id="ARBA00022989"/>
    </source>
</evidence>
<name>A0A1M4E4K6_9ACTN</name>
<keyword evidence="3 6" id="KW-0812">Transmembrane</keyword>
<evidence type="ECO:0000256" key="3">
    <source>
        <dbReference type="ARBA" id="ARBA00022692"/>
    </source>
</evidence>
<feature type="transmembrane region" description="Helical" evidence="6">
    <location>
        <begin position="130"/>
        <end position="148"/>
    </location>
</feature>
<comment type="subcellular location">
    <subcellularLocation>
        <location evidence="1">Cell membrane</location>
        <topology evidence="1">Multi-pass membrane protein</topology>
    </subcellularLocation>
</comment>
<accession>A0A1M4E4K6</accession>
<dbReference type="InterPro" id="IPR002293">
    <property type="entry name" value="AA/rel_permease1"/>
</dbReference>
<feature type="transmembrane region" description="Helical" evidence="6">
    <location>
        <begin position="201"/>
        <end position="221"/>
    </location>
</feature>
<dbReference type="Pfam" id="PF13520">
    <property type="entry name" value="AA_permease_2"/>
    <property type="match status" value="1"/>
</dbReference>
<feature type="transmembrane region" description="Helical" evidence="6">
    <location>
        <begin position="241"/>
        <end position="261"/>
    </location>
</feature>
<keyword evidence="5 6" id="KW-0472">Membrane</keyword>
<feature type="transmembrane region" description="Helical" evidence="6">
    <location>
        <begin position="160"/>
        <end position="181"/>
    </location>
</feature>
<dbReference type="GO" id="GO:0005886">
    <property type="term" value="C:plasma membrane"/>
    <property type="evidence" value="ECO:0007669"/>
    <property type="project" value="UniProtKB-SubCell"/>
</dbReference>
<gene>
    <name evidence="7" type="ORF">BN4615_P3237</name>
</gene>
<dbReference type="PANTHER" id="PTHR42770">
    <property type="entry name" value="AMINO ACID TRANSPORTER-RELATED"/>
    <property type="match status" value="1"/>
</dbReference>
<feature type="transmembrane region" description="Helical" evidence="6">
    <location>
        <begin position="21"/>
        <end position="42"/>
    </location>
</feature>
<dbReference type="EMBL" id="LT559118">
    <property type="protein sequence ID" value="SBO93723.1"/>
    <property type="molecule type" value="Genomic_DNA"/>
</dbReference>
<feature type="transmembrane region" description="Helical" evidence="6">
    <location>
        <begin position="370"/>
        <end position="392"/>
    </location>
</feature>
<sequence length="467" mass="49918">MRTQQNIEQFGYRQELRRGVGLTDLVFYGLAFMVPIAPFAIFGTVYATSGGMPVLAYLVGMVALLFTAASYAQMVKAFPLSGSVYNYAGRGIAPPVGFMTGWMILLDYILVPCLLYLVASVAMHASLPDVPVWAWLIGFVAINTVINLRGIKMTVRLTRIMIVFELVVLALFLLVGLWALLQGRGSGFSLSPLFDVDTFSWPVIFAAVSVAVLSFLGFDGISMLVEESTGGSEQVGRAMRLALVLAGVLFIVQVWVAALLVPDPGGLLSSPSDTAFYDAAAVAGGEWLRHVTSFATALSWGLANTMVAQVAVSRLLYAMARDRQLPSFLAKVSVKHSVPANAIMLVCLLSVGVGIWMSTRDDGVTLLSTLINIGAMVAFIVLHVSVIVHYSLRSGSNKVWSHLVAPLIGAGILVFVVINANVLAQVLGLVWLGLGVVVLITLYALGRPPALQGTTPRSGPMERSVPD</sequence>